<dbReference type="InterPro" id="IPR012677">
    <property type="entry name" value="Nucleotide-bd_a/b_plait_sf"/>
</dbReference>
<protein>
    <recommendedName>
        <fullName evidence="4">RRM domain-containing protein</fullName>
    </recommendedName>
</protein>
<evidence type="ECO:0000313" key="7">
    <source>
        <dbReference type="Proteomes" id="UP000285883"/>
    </source>
</evidence>
<dbReference type="Pfam" id="PF00076">
    <property type="entry name" value="RRM_1"/>
    <property type="match status" value="1"/>
</dbReference>
<evidence type="ECO:0000259" key="4">
    <source>
        <dbReference type="PROSITE" id="PS50102"/>
    </source>
</evidence>
<accession>A0A3R7MMI1</accession>
<dbReference type="PANTHER" id="PTHR47640:SF10">
    <property type="entry name" value="TRNA SELENOCYSTEINE 1-ASSOCIATED PROTEIN 1-RELATED"/>
    <property type="match status" value="1"/>
</dbReference>
<reference evidence="6 7" key="2">
    <citation type="submission" date="2018-07" db="EMBL/GenBank/DDBJ databases">
        <title>Genome sequencing of oomycete isolates from Chile give support for New Zealand origin for Phytophthora kernoviae and make available the first Nothophytophthora sp. genome.</title>
        <authorList>
            <person name="Studholme D.J."/>
            <person name="Sanfuentes E."/>
            <person name="Panda P."/>
            <person name="Hill R."/>
            <person name="Sambles C."/>
            <person name="Grant M."/>
            <person name="Williams N.M."/>
            <person name="Mcdougal R.L."/>
        </authorList>
    </citation>
    <scope>NUCLEOTIDE SEQUENCE [LARGE SCALE GENOMIC DNA]</scope>
    <source>
        <strain evidence="6">Chile2</strain>
    </source>
</reference>
<dbReference type="Proteomes" id="UP000285883">
    <property type="component" value="Unassembled WGS sequence"/>
</dbReference>
<feature type="domain" description="RRM" evidence="4">
    <location>
        <begin position="6"/>
        <end position="74"/>
    </location>
</feature>
<keyword evidence="1" id="KW-0677">Repeat</keyword>
<dbReference type="InterPro" id="IPR035979">
    <property type="entry name" value="RBD_domain_sf"/>
</dbReference>
<dbReference type="CDD" id="cd12344">
    <property type="entry name" value="RRM1_SECp43_like"/>
    <property type="match status" value="1"/>
</dbReference>
<sequence>MEMECKTLWMGDIQMHWDEAFIASLFASAGEQPVVKLIRDKVTGYPAGYGFLEFPTQQGAQQVLETFNGQLIRK</sequence>
<dbReference type="SMART" id="SM00360">
    <property type="entry name" value="RRM"/>
    <property type="match status" value="1"/>
</dbReference>
<dbReference type="Gene3D" id="3.30.70.330">
    <property type="match status" value="1"/>
</dbReference>
<evidence type="ECO:0000313" key="6">
    <source>
        <dbReference type="EMBL" id="RLN10695.1"/>
    </source>
</evidence>
<comment type="caution">
    <text evidence="6">The sequence shown here is derived from an EMBL/GenBank/DDBJ whole genome shotgun (WGS) entry which is preliminary data.</text>
</comment>
<dbReference type="PANTHER" id="PTHR47640">
    <property type="entry name" value="TRNA SELENOCYSTEINE 1-ASSOCIATED PROTEIN 1-RELATED-RELATED"/>
    <property type="match status" value="1"/>
</dbReference>
<dbReference type="InterPro" id="IPR000504">
    <property type="entry name" value="RRM_dom"/>
</dbReference>
<dbReference type="Proteomes" id="UP000792063">
    <property type="component" value="Unassembled WGS sequence"/>
</dbReference>
<evidence type="ECO:0000256" key="2">
    <source>
        <dbReference type="ARBA" id="ARBA00022884"/>
    </source>
</evidence>
<evidence type="ECO:0000256" key="3">
    <source>
        <dbReference type="PROSITE-ProRule" id="PRU00176"/>
    </source>
</evidence>
<name>A0A3R7MMI1_9STRA</name>
<keyword evidence="2 3" id="KW-0694">RNA-binding</keyword>
<gene>
    <name evidence="6" type="ORF">BBI17_002176</name>
    <name evidence="5" type="ORF">JM18_002093</name>
</gene>
<dbReference type="InterPro" id="IPR050825">
    <property type="entry name" value="RBM42_RBP45_47-like"/>
</dbReference>
<evidence type="ECO:0000313" key="5">
    <source>
        <dbReference type="EMBL" id="KAG2530509.1"/>
    </source>
</evidence>
<dbReference type="GO" id="GO:0005829">
    <property type="term" value="C:cytosol"/>
    <property type="evidence" value="ECO:0007669"/>
    <property type="project" value="TreeGrafter"/>
</dbReference>
<dbReference type="PROSITE" id="PS50102">
    <property type="entry name" value="RRM"/>
    <property type="match status" value="1"/>
</dbReference>
<evidence type="ECO:0000256" key="1">
    <source>
        <dbReference type="ARBA" id="ARBA00022737"/>
    </source>
</evidence>
<dbReference type="EMBL" id="MAYM02001809">
    <property type="protein sequence ID" value="RLN10695.1"/>
    <property type="molecule type" value="Genomic_DNA"/>
</dbReference>
<dbReference type="SUPFAM" id="SSF54928">
    <property type="entry name" value="RNA-binding domain, RBD"/>
    <property type="match status" value="1"/>
</dbReference>
<organism evidence="6 7">
    <name type="scientific">Phytophthora kernoviae</name>
    <dbReference type="NCBI Taxonomy" id="325452"/>
    <lineage>
        <taxon>Eukaryota</taxon>
        <taxon>Sar</taxon>
        <taxon>Stramenopiles</taxon>
        <taxon>Oomycota</taxon>
        <taxon>Peronosporomycetes</taxon>
        <taxon>Peronosporales</taxon>
        <taxon>Peronosporaceae</taxon>
        <taxon>Phytophthora</taxon>
    </lineage>
</organism>
<dbReference type="EMBL" id="JPWU03000029">
    <property type="protein sequence ID" value="KAG2530509.1"/>
    <property type="molecule type" value="Genomic_DNA"/>
</dbReference>
<reference evidence="5" key="3">
    <citation type="submission" date="2020-06" db="EMBL/GenBank/DDBJ databases">
        <authorList>
            <person name="Studholme D.J."/>
        </authorList>
    </citation>
    <scope>NUCLEOTIDE SEQUENCE</scope>
    <source>
        <strain evidence="5">NZFS 3630</strain>
    </source>
</reference>
<dbReference type="AlphaFoldDB" id="A0A3R7MMI1"/>
<reference evidence="5" key="1">
    <citation type="journal article" date="2015" name="Genom Data">
        <title>Genome sequences of six Phytophthora species associated with forests in New Zealand.</title>
        <authorList>
            <person name="Studholme D.J."/>
            <person name="McDougal R.L."/>
            <person name="Sambles C."/>
            <person name="Hansen E."/>
            <person name="Hardy G."/>
            <person name="Grant M."/>
            <person name="Ganley R.J."/>
            <person name="Williams N.M."/>
        </authorList>
    </citation>
    <scope>NUCLEOTIDE SEQUENCE</scope>
    <source>
        <strain evidence="5">NZFS 3630</strain>
    </source>
</reference>
<dbReference type="FunFam" id="3.30.70.330:FF:000159">
    <property type="entry name" value="tRNA selenocysteine 1-associated protein 1"/>
    <property type="match status" value="1"/>
</dbReference>
<proteinExistence type="predicted"/>
<dbReference type="GO" id="GO:0003729">
    <property type="term" value="F:mRNA binding"/>
    <property type="evidence" value="ECO:0007669"/>
    <property type="project" value="InterPro"/>
</dbReference>